<evidence type="ECO:0000313" key="2">
    <source>
        <dbReference type="Proteomes" id="UP001244011"/>
    </source>
</evidence>
<protein>
    <submittedName>
        <fullName evidence="1">Uncharacterized protein</fullName>
    </submittedName>
</protein>
<accession>A0AAJ0C5Z8</accession>
<name>A0AAJ0C5Z8_9PEZI</name>
<organism evidence="1 2">
    <name type="scientific">Phialemonium atrogriseum</name>
    <dbReference type="NCBI Taxonomy" id="1093897"/>
    <lineage>
        <taxon>Eukaryota</taxon>
        <taxon>Fungi</taxon>
        <taxon>Dikarya</taxon>
        <taxon>Ascomycota</taxon>
        <taxon>Pezizomycotina</taxon>
        <taxon>Sordariomycetes</taxon>
        <taxon>Sordariomycetidae</taxon>
        <taxon>Cephalothecales</taxon>
        <taxon>Cephalothecaceae</taxon>
        <taxon>Phialemonium</taxon>
    </lineage>
</organism>
<proteinExistence type="predicted"/>
<comment type="caution">
    <text evidence="1">The sequence shown here is derived from an EMBL/GenBank/DDBJ whole genome shotgun (WGS) entry which is preliminary data.</text>
</comment>
<dbReference type="AlphaFoldDB" id="A0AAJ0C5Z8"/>
<evidence type="ECO:0000313" key="1">
    <source>
        <dbReference type="EMBL" id="KAK1770795.1"/>
    </source>
</evidence>
<reference evidence="1" key="1">
    <citation type="submission" date="2023-06" db="EMBL/GenBank/DDBJ databases">
        <title>Genome-scale phylogeny and comparative genomics of the fungal order Sordariales.</title>
        <authorList>
            <consortium name="Lawrence Berkeley National Laboratory"/>
            <person name="Hensen N."/>
            <person name="Bonometti L."/>
            <person name="Westerberg I."/>
            <person name="Brannstrom I.O."/>
            <person name="Guillou S."/>
            <person name="Cros-Aarteil S."/>
            <person name="Calhoun S."/>
            <person name="Haridas S."/>
            <person name="Kuo A."/>
            <person name="Mondo S."/>
            <person name="Pangilinan J."/>
            <person name="Riley R."/>
            <person name="Labutti K."/>
            <person name="Andreopoulos B."/>
            <person name="Lipzen A."/>
            <person name="Chen C."/>
            <person name="Yanf M."/>
            <person name="Daum C."/>
            <person name="Ng V."/>
            <person name="Clum A."/>
            <person name="Steindorff A."/>
            <person name="Ohm R."/>
            <person name="Martin F."/>
            <person name="Silar P."/>
            <person name="Natvig D."/>
            <person name="Lalanne C."/>
            <person name="Gautier V."/>
            <person name="Ament-Velasquez S.L."/>
            <person name="Kruys A."/>
            <person name="Hutchinson M.I."/>
            <person name="Powell A.J."/>
            <person name="Barry K."/>
            <person name="Miller A.N."/>
            <person name="Grigoriev I.V."/>
            <person name="Debuchy R."/>
            <person name="Gladieux P."/>
            <person name="Thoren M.H."/>
            <person name="Johannesson H."/>
        </authorList>
    </citation>
    <scope>NUCLEOTIDE SEQUENCE</scope>
    <source>
        <strain evidence="1">8032-3</strain>
    </source>
</reference>
<dbReference type="Proteomes" id="UP001244011">
    <property type="component" value="Unassembled WGS sequence"/>
</dbReference>
<dbReference type="EMBL" id="MU838999">
    <property type="protein sequence ID" value="KAK1770795.1"/>
    <property type="molecule type" value="Genomic_DNA"/>
</dbReference>
<keyword evidence="2" id="KW-1185">Reference proteome</keyword>
<gene>
    <name evidence="1" type="ORF">QBC33DRAFT_597252</name>
</gene>
<dbReference type="RefSeq" id="XP_060287008.1">
    <property type="nucleotide sequence ID" value="XM_060431918.1"/>
</dbReference>
<dbReference type="GeneID" id="85315105"/>
<sequence length="171" mass="19946">MAVNRHFWNLDEVSSNKIATIFHKGENYNKEGVIWHAWEEIPRVYLPTQSVVLLGDRYSVVREPYRRPVGAQGQDDDEHLPQVRPDVVTVRHHNIQPQQGIAPLATERDVLWIECKAPIHNSPFEWKNLMFEATHRLAISYSPRKVYFILAIGLKWMPFVWDPTMPGQNPI</sequence>